<dbReference type="Proteomes" id="UP000050497">
    <property type="component" value="Unassembled WGS sequence"/>
</dbReference>
<accession>A0A0N8KEG1</accession>
<evidence type="ECO:0000313" key="4">
    <source>
        <dbReference type="Proteomes" id="UP000050497"/>
    </source>
</evidence>
<evidence type="ECO:0000256" key="1">
    <source>
        <dbReference type="SAM" id="Phobius"/>
    </source>
</evidence>
<dbReference type="STRING" id="1653334.GA0071312_2736"/>
<keyword evidence="1" id="KW-0812">Transmembrane</keyword>
<keyword evidence="5" id="KW-1185">Reference proteome</keyword>
<protein>
    <submittedName>
        <fullName evidence="2">Uncharacterized protein</fullName>
    </submittedName>
</protein>
<name>A0A0N8KEG1_9HYPH</name>
<dbReference type="AlphaFoldDB" id="A0A0N8KEG1"/>
<proteinExistence type="predicted"/>
<sequence>MTPSPKPLPEAGQGKNHTLTCIIPRYATSFSAARTRGAHWGHSSTSFCSAIWPVRLRYLVEASFPLRPNKSEKRPFNGVVFMQDADFKSNREIFRRARKTFRYEFYLLIGVIWATSTFINLILIILGNAYTIFYYIMIFTSLIYSGRMIFYQPWDFFKAIIVFLLIYVPADFFDIYEPLFPAITAATGYYMWLGSKFTHERADLTDI</sequence>
<reference evidence="3 5" key="2">
    <citation type="submission" date="2016-08" db="EMBL/GenBank/DDBJ databases">
        <authorList>
            <person name="Varghese N."/>
            <person name="Submissions Spin"/>
        </authorList>
    </citation>
    <scope>NUCLEOTIDE SEQUENCE [LARGE SCALE GENOMIC DNA]</scope>
    <source>
        <strain evidence="3 5">HL-109</strain>
    </source>
</reference>
<feature type="transmembrane region" description="Helical" evidence="1">
    <location>
        <begin position="105"/>
        <end position="126"/>
    </location>
</feature>
<keyword evidence="1" id="KW-0472">Membrane</keyword>
<dbReference type="EMBL" id="LJSX01000009">
    <property type="protein sequence ID" value="KPQ11242.1"/>
    <property type="molecule type" value="Genomic_DNA"/>
</dbReference>
<dbReference type="Proteomes" id="UP000182800">
    <property type="component" value="Unassembled WGS sequence"/>
</dbReference>
<feature type="transmembrane region" description="Helical" evidence="1">
    <location>
        <begin position="156"/>
        <end position="173"/>
    </location>
</feature>
<reference evidence="2 4" key="1">
    <citation type="submission" date="2015-09" db="EMBL/GenBank/DDBJ databases">
        <title>Identification and resolution of microdiversity through metagenomic sequencing of parallel consortia.</title>
        <authorList>
            <person name="Nelson W.C."/>
            <person name="Romine M.F."/>
            <person name="Lindemann S.R."/>
        </authorList>
    </citation>
    <scope>NUCLEOTIDE SEQUENCE [LARGE SCALE GENOMIC DNA]</scope>
    <source>
        <strain evidence="2">HL-109</strain>
    </source>
</reference>
<evidence type="ECO:0000313" key="2">
    <source>
        <dbReference type="EMBL" id="KPQ11242.1"/>
    </source>
</evidence>
<evidence type="ECO:0000313" key="3">
    <source>
        <dbReference type="EMBL" id="SCC81773.1"/>
    </source>
</evidence>
<feature type="transmembrane region" description="Helical" evidence="1">
    <location>
        <begin position="132"/>
        <end position="149"/>
    </location>
</feature>
<gene>
    <name evidence="3" type="ORF">GA0071312_2736</name>
    <name evidence="2" type="ORF">HLUCCO17_07610</name>
</gene>
<evidence type="ECO:0000313" key="5">
    <source>
        <dbReference type="Proteomes" id="UP000182800"/>
    </source>
</evidence>
<organism evidence="2 4">
    <name type="scientific">Saliniramus fredricksonii</name>
    <dbReference type="NCBI Taxonomy" id="1653334"/>
    <lineage>
        <taxon>Bacteria</taxon>
        <taxon>Pseudomonadati</taxon>
        <taxon>Pseudomonadota</taxon>
        <taxon>Alphaproteobacteria</taxon>
        <taxon>Hyphomicrobiales</taxon>
        <taxon>Salinarimonadaceae</taxon>
        <taxon>Saliniramus</taxon>
    </lineage>
</organism>
<dbReference type="EMBL" id="FMBM01000002">
    <property type="protein sequence ID" value="SCC81773.1"/>
    <property type="molecule type" value="Genomic_DNA"/>
</dbReference>
<keyword evidence="1" id="KW-1133">Transmembrane helix</keyword>
<comment type="caution">
    <text evidence="2">The sequence shown here is derived from an EMBL/GenBank/DDBJ whole genome shotgun (WGS) entry which is preliminary data.</text>
</comment>